<dbReference type="PANTHER" id="PTHR12161">
    <property type="entry name" value="IST1 FAMILY MEMBER"/>
    <property type="match status" value="1"/>
</dbReference>
<comment type="similarity">
    <text evidence="1">Belongs to the IST1 family.</text>
</comment>
<reference evidence="3" key="2">
    <citation type="submission" date="2025-08" db="UniProtKB">
        <authorList>
            <consortium name="RefSeq"/>
        </authorList>
    </citation>
    <scope>IDENTIFICATION</scope>
    <source>
        <tissue evidence="3">Etiolated seedlings</tissue>
    </source>
</reference>
<dbReference type="Pfam" id="PF03398">
    <property type="entry name" value="Ist1"/>
    <property type="match status" value="1"/>
</dbReference>
<dbReference type="STRING" id="3827.A0A3Q7XDB1"/>
<evidence type="ECO:0000256" key="1">
    <source>
        <dbReference type="ARBA" id="ARBA00005536"/>
    </source>
</evidence>
<dbReference type="InterPro" id="IPR005061">
    <property type="entry name" value="Ist1"/>
</dbReference>
<organism evidence="2 3">
    <name type="scientific">Cicer arietinum</name>
    <name type="common">Chickpea</name>
    <name type="synonym">Garbanzo</name>
    <dbReference type="NCBI Taxonomy" id="3827"/>
    <lineage>
        <taxon>Eukaryota</taxon>
        <taxon>Viridiplantae</taxon>
        <taxon>Streptophyta</taxon>
        <taxon>Embryophyta</taxon>
        <taxon>Tracheophyta</taxon>
        <taxon>Spermatophyta</taxon>
        <taxon>Magnoliopsida</taxon>
        <taxon>eudicotyledons</taxon>
        <taxon>Gunneridae</taxon>
        <taxon>Pentapetalae</taxon>
        <taxon>rosids</taxon>
        <taxon>fabids</taxon>
        <taxon>Fabales</taxon>
        <taxon>Fabaceae</taxon>
        <taxon>Papilionoideae</taxon>
        <taxon>50 kb inversion clade</taxon>
        <taxon>NPAAA clade</taxon>
        <taxon>Hologalegina</taxon>
        <taxon>IRL clade</taxon>
        <taxon>Cicereae</taxon>
        <taxon>Cicer</taxon>
    </lineage>
</organism>
<name>A0A3Q7XDB1_CICAR</name>
<dbReference type="Proteomes" id="UP000087171">
    <property type="component" value="Chromosome Ca6"/>
</dbReference>
<accession>A0A3Q7XDB1</accession>
<dbReference type="PaxDb" id="3827-XP_004506566.1"/>
<sequence>MFGILFGWTKASKCKKAIKKARCKLIQLKKKRQAIAMQLRKDLAELIINGHEEIAAERVEQLIQDESLVAAYELLDQFFEFILKKFSYIRKHKDCPTDINEAISSIIFASARFGDFPELYPIRKLFVERYGKDFETEAIELFPGNHVNTELKENLSVKSVPHDLKYRVVDEITRDNALQIKMKEHTENQLIESDSQIIHTKESKRNFTSESTVYDTPELLDYVDDIDECEYFSSKDGGSHDQRLVLYKSSESDIDDDESISYSSISSYAARKRASKKRLRRRSPLLERQGTVEIGYTLHYLTPSPYSSYPKKRFKQHSNNSQSCETNSLDYNMSDCSSCNLESPCYCFVYIEIEMFEYFGSSSTNVLNSKTCDFLTSSPYSSALTVTSKWPENCEDNSFSCRSPQPKHVHPKLPDYDNVVATFKALKTVHA</sequence>
<reference evidence="2" key="1">
    <citation type="journal article" date="2013" name="Nat. Biotechnol.">
        <title>Draft genome sequence of chickpea (Cicer arietinum) provides a resource for trait improvement.</title>
        <authorList>
            <person name="Varshney R.K."/>
            <person name="Song C."/>
            <person name="Saxena R.K."/>
            <person name="Azam S."/>
            <person name="Yu S."/>
            <person name="Sharpe A.G."/>
            <person name="Cannon S."/>
            <person name="Baek J."/>
            <person name="Rosen B.D."/>
            <person name="Tar'an B."/>
            <person name="Millan T."/>
            <person name="Zhang X."/>
            <person name="Ramsay L.D."/>
            <person name="Iwata A."/>
            <person name="Wang Y."/>
            <person name="Nelson W."/>
            <person name="Farmer A.D."/>
            <person name="Gaur P.M."/>
            <person name="Soderlund C."/>
            <person name="Penmetsa R.V."/>
            <person name="Xu C."/>
            <person name="Bharti A.K."/>
            <person name="He W."/>
            <person name="Winter P."/>
            <person name="Zhao S."/>
            <person name="Hane J.K."/>
            <person name="Carrasquilla-Garcia N."/>
            <person name="Condie J.A."/>
            <person name="Upadhyaya H.D."/>
            <person name="Luo M.C."/>
            <person name="Thudi M."/>
            <person name="Gowda C.L."/>
            <person name="Singh N.P."/>
            <person name="Lichtenzveig J."/>
            <person name="Gali K.K."/>
            <person name="Rubio J."/>
            <person name="Nadarajan N."/>
            <person name="Dolezel J."/>
            <person name="Bansal K.C."/>
            <person name="Xu X."/>
            <person name="Edwards D."/>
            <person name="Zhang G."/>
            <person name="Kahl G."/>
            <person name="Gil J."/>
            <person name="Singh K.B."/>
            <person name="Datta S.K."/>
            <person name="Jackson S.A."/>
            <person name="Wang J."/>
            <person name="Cook D.R."/>
        </authorList>
    </citation>
    <scope>NUCLEOTIDE SEQUENCE [LARGE SCALE GENOMIC DNA]</scope>
    <source>
        <strain evidence="2">cv. CDC Frontier</strain>
    </source>
</reference>
<dbReference type="Gene3D" id="1.20.1260.60">
    <property type="entry name" value="Vacuolar protein sorting-associated protein Ist1"/>
    <property type="match status" value="1"/>
</dbReference>
<keyword evidence="2" id="KW-1185">Reference proteome</keyword>
<dbReference type="PANTHER" id="PTHR12161:SF44">
    <property type="entry name" value="REGULATOR OF VPS4 ACTIVITY IN THE MVB PATHWAY PROTEIN"/>
    <property type="match status" value="1"/>
</dbReference>
<evidence type="ECO:0000313" key="3">
    <source>
        <dbReference type="RefSeq" id="XP_027191514.1"/>
    </source>
</evidence>
<dbReference type="RefSeq" id="XP_027191514.1">
    <property type="nucleotide sequence ID" value="XM_027335713.1"/>
</dbReference>
<protein>
    <submittedName>
        <fullName evidence="3">Uncharacterized protein LOC101511258</fullName>
    </submittedName>
</protein>
<proteinExistence type="inferred from homology"/>
<dbReference type="AlphaFoldDB" id="A0A3Q7XDB1"/>
<gene>
    <name evidence="3" type="primary">LOC101511258</name>
</gene>
<dbReference type="InterPro" id="IPR042277">
    <property type="entry name" value="IST1-like"/>
</dbReference>
<dbReference type="GO" id="GO:0015031">
    <property type="term" value="P:protein transport"/>
    <property type="evidence" value="ECO:0007669"/>
    <property type="project" value="InterPro"/>
</dbReference>
<dbReference type="OrthoDB" id="29853at2759"/>
<dbReference type="FunFam" id="1.20.1260.60:FF:000002">
    <property type="entry name" value="Vacuolar protein sorting-associated protein IST1"/>
    <property type="match status" value="1"/>
</dbReference>
<evidence type="ECO:0000313" key="2">
    <source>
        <dbReference type="Proteomes" id="UP000087171"/>
    </source>
</evidence>